<organism evidence="2 3">
    <name type="scientific">Mycobacteroides abscessus 1948</name>
    <dbReference type="NCBI Taxonomy" id="1299323"/>
    <lineage>
        <taxon>Bacteria</taxon>
        <taxon>Bacillati</taxon>
        <taxon>Actinomycetota</taxon>
        <taxon>Actinomycetes</taxon>
        <taxon>Mycobacteriales</taxon>
        <taxon>Mycobacteriaceae</taxon>
        <taxon>Mycobacteroides</taxon>
        <taxon>Mycobacteroides abscessus</taxon>
    </lineage>
</organism>
<evidence type="ECO:0000313" key="3">
    <source>
        <dbReference type="Proteomes" id="UP000021210"/>
    </source>
</evidence>
<proteinExistence type="predicted"/>
<gene>
    <name evidence="2" type="ORF">I542_3206</name>
</gene>
<accession>A0A829QLD8</accession>
<feature type="region of interest" description="Disordered" evidence="1">
    <location>
        <begin position="200"/>
        <end position="257"/>
    </location>
</feature>
<evidence type="ECO:0000313" key="2">
    <source>
        <dbReference type="EMBL" id="EUA63049.1"/>
    </source>
</evidence>
<evidence type="ECO:0000256" key="1">
    <source>
        <dbReference type="SAM" id="MobiDB-lite"/>
    </source>
</evidence>
<comment type="caution">
    <text evidence="2">The sequence shown here is derived from an EMBL/GenBank/DDBJ whole genome shotgun (WGS) entry which is preliminary data.</text>
</comment>
<sequence>MSKFPNWPVKLDNFRFRWSAEPGIDLLAGPAVPVRAYLESHRTGDYTLEPTAVYPGFDKAVAPGPKDNWERDVTDHQLQYIRPDTPQDTHYRPSNGVYGNEYFHILELSEIEYGYRAYVCDGYYKVFQDHGGKYVSVSTGGKPDSIKLGPTGVRVWRIEFSGQQPADTVSQKGPNPAPLGNVFGSWFINGADRFGYWGSWKKKSETDPRDPEVKDRLARCGNLMPDNEDQRLAYSTGEHDTPPATEPAVPGWPENAG</sequence>
<dbReference type="EMBL" id="JAOH01000002">
    <property type="protein sequence ID" value="EUA63049.1"/>
    <property type="molecule type" value="Genomic_DNA"/>
</dbReference>
<protein>
    <submittedName>
        <fullName evidence="2">Uncharacterized protein</fullName>
    </submittedName>
</protein>
<name>A0A829QLD8_9MYCO</name>
<dbReference type="AlphaFoldDB" id="A0A829QLD8"/>
<dbReference type="Proteomes" id="UP000021210">
    <property type="component" value="Unassembled WGS sequence"/>
</dbReference>
<feature type="compositionally biased region" description="Basic and acidic residues" evidence="1">
    <location>
        <begin position="202"/>
        <end position="218"/>
    </location>
</feature>
<reference evidence="2 3" key="1">
    <citation type="submission" date="2013-12" db="EMBL/GenBank/DDBJ databases">
        <authorList>
            <person name="Zelazny A."/>
            <person name="Olivier K."/>
            <person name="Holland S."/>
            <person name="Lenaerts A."/>
            <person name="Ordway D."/>
            <person name="DeGroote M.A."/>
            <person name="Parker T."/>
            <person name="Sizemore C."/>
            <person name="Tallon L.J."/>
            <person name="Sadzewicz L.K."/>
            <person name="Sengamalay N."/>
            <person name="Fraser C.M."/>
            <person name="Hine E."/>
            <person name="Shefchek K.A."/>
            <person name="Das S.P."/>
            <person name="Tettelin H."/>
        </authorList>
    </citation>
    <scope>NUCLEOTIDE SEQUENCE [LARGE SCALE GENOMIC DNA]</scope>
    <source>
        <strain evidence="2 3">1948</strain>
    </source>
</reference>